<keyword evidence="4" id="KW-0677">Repeat</keyword>
<name>A0A9P0A6G1_BEMTA</name>
<dbReference type="GO" id="GO:0051301">
    <property type="term" value="P:cell division"/>
    <property type="evidence" value="ECO:0007669"/>
    <property type="project" value="UniProtKB-KW"/>
</dbReference>
<dbReference type="SMART" id="SM00320">
    <property type="entry name" value="WD40"/>
    <property type="match status" value="6"/>
</dbReference>
<evidence type="ECO:0000259" key="9">
    <source>
        <dbReference type="Pfam" id="PF24807"/>
    </source>
</evidence>
<evidence type="ECO:0000313" key="11">
    <source>
        <dbReference type="Proteomes" id="UP001152759"/>
    </source>
</evidence>
<dbReference type="AlphaFoldDB" id="A0A9P0A6G1"/>
<dbReference type="InterPro" id="IPR036322">
    <property type="entry name" value="WD40_repeat_dom_sf"/>
</dbReference>
<dbReference type="GO" id="GO:0010997">
    <property type="term" value="F:anaphase-promoting complex binding"/>
    <property type="evidence" value="ECO:0007669"/>
    <property type="project" value="InterPro"/>
</dbReference>
<dbReference type="SUPFAM" id="SSF50978">
    <property type="entry name" value="WD40 repeat-like"/>
    <property type="match status" value="1"/>
</dbReference>
<comment type="similarity">
    <text evidence="1">Belongs to the WD repeat CDC20/Fizzy family.</text>
</comment>
<dbReference type="CDD" id="cd00200">
    <property type="entry name" value="WD40"/>
    <property type="match status" value="1"/>
</dbReference>
<evidence type="ECO:0000256" key="7">
    <source>
        <dbReference type="PROSITE-ProRule" id="PRU00221"/>
    </source>
</evidence>
<dbReference type="InterPro" id="IPR033010">
    <property type="entry name" value="Cdc20/Fizzy"/>
</dbReference>
<keyword evidence="6" id="KW-0131">Cell cycle</keyword>
<feature type="compositionally biased region" description="Polar residues" evidence="8">
    <location>
        <begin position="52"/>
        <end position="67"/>
    </location>
</feature>
<gene>
    <name evidence="10" type="ORF">BEMITA_LOCUS4464</name>
</gene>
<evidence type="ECO:0000256" key="2">
    <source>
        <dbReference type="ARBA" id="ARBA00022574"/>
    </source>
</evidence>
<sequence>MAQFSFLNDLNSAVRMDEPITKGPVPRWQKKTLEPSGGINSSLNLSKGKISASFNASSSGMPKTPKQSDAMAMKKTPSKTPKKSPGKTPSRTPTRTPSGGDRFIPSRTGTNFELGHYKLNQQENEREDDGLSPAQKDNRQAMKETLHGCDISQTRILAFQKKAPAPPEGYVNPLKVLYSQSKTPMSAKATSRYIPHAPDRILDAPEIVDDYYLNLIDWSSTNILAVALGNSVYLWNAATGNIDQLLELEGQDYVSSLNWIQEGNLLAVGTSLGCVQLWDATQNKRLRLMDGHSQRVASLSWNTFILSSGSRTGQIIHHDVRQREHQVALLSSHTQEVCGLKWSPDGKYLASGGNDNMLYIWSGIPGQASYQTTPLYSLSAHQAAVKALAWCPWAPHILASGGGTADRHIRFWNCNIGSCFNSIDTKSQVCGILWSSAFKEIISGHGFANNQLIIWKYPSMAKVAELTGHTARVLHLAMSPDNTTVLSAGADETLRLWKCFVPDPLKKKEVKDSAPIHSILKQSIR</sequence>
<reference evidence="10" key="1">
    <citation type="submission" date="2021-12" db="EMBL/GenBank/DDBJ databases">
        <authorList>
            <person name="King R."/>
        </authorList>
    </citation>
    <scope>NUCLEOTIDE SEQUENCE</scope>
</reference>
<dbReference type="Proteomes" id="UP001152759">
    <property type="component" value="Chromosome 2"/>
</dbReference>
<dbReference type="PANTHER" id="PTHR19918:SF8">
    <property type="entry name" value="FI02843P"/>
    <property type="match status" value="1"/>
</dbReference>
<feature type="compositionally biased region" description="Low complexity" evidence="8">
    <location>
        <begin position="86"/>
        <end position="100"/>
    </location>
</feature>
<evidence type="ECO:0000256" key="6">
    <source>
        <dbReference type="ARBA" id="ARBA00023306"/>
    </source>
</evidence>
<accession>A0A9P0A6G1</accession>
<keyword evidence="2 7" id="KW-0853">WD repeat</keyword>
<dbReference type="GO" id="GO:1905786">
    <property type="term" value="P:positive regulation of anaphase-promoting complex-dependent catabolic process"/>
    <property type="evidence" value="ECO:0007669"/>
    <property type="project" value="TreeGrafter"/>
</dbReference>
<keyword evidence="3" id="KW-0132">Cell division</keyword>
<dbReference type="PROSITE" id="PS50082">
    <property type="entry name" value="WD_REPEATS_2"/>
    <property type="match status" value="2"/>
</dbReference>
<keyword evidence="11" id="KW-1185">Reference proteome</keyword>
<protein>
    <recommendedName>
        <fullName evidence="9">CDC20/Fizzy WD40 domain-containing protein</fullName>
    </recommendedName>
</protein>
<organism evidence="10 11">
    <name type="scientific">Bemisia tabaci</name>
    <name type="common">Sweetpotato whitefly</name>
    <name type="synonym">Aleurodes tabaci</name>
    <dbReference type="NCBI Taxonomy" id="7038"/>
    <lineage>
        <taxon>Eukaryota</taxon>
        <taxon>Metazoa</taxon>
        <taxon>Ecdysozoa</taxon>
        <taxon>Arthropoda</taxon>
        <taxon>Hexapoda</taxon>
        <taxon>Insecta</taxon>
        <taxon>Pterygota</taxon>
        <taxon>Neoptera</taxon>
        <taxon>Paraneoptera</taxon>
        <taxon>Hemiptera</taxon>
        <taxon>Sternorrhyncha</taxon>
        <taxon>Aleyrodoidea</taxon>
        <taxon>Aleyrodidae</taxon>
        <taxon>Aleyrodinae</taxon>
        <taxon>Bemisia</taxon>
    </lineage>
</organism>
<dbReference type="Pfam" id="PF24807">
    <property type="entry name" value="WD40_CDC20-Fz"/>
    <property type="match status" value="1"/>
</dbReference>
<evidence type="ECO:0000256" key="5">
    <source>
        <dbReference type="ARBA" id="ARBA00022776"/>
    </source>
</evidence>
<dbReference type="KEGG" id="btab:109035963"/>
<dbReference type="GO" id="GO:0031145">
    <property type="term" value="P:anaphase-promoting complex-dependent catabolic process"/>
    <property type="evidence" value="ECO:0007669"/>
    <property type="project" value="TreeGrafter"/>
</dbReference>
<dbReference type="Gene3D" id="2.130.10.10">
    <property type="entry name" value="YVTN repeat-like/Quinoprotein amine dehydrogenase"/>
    <property type="match status" value="1"/>
</dbReference>
<keyword evidence="5" id="KW-0498">Mitosis</keyword>
<dbReference type="InterPro" id="IPR056150">
    <property type="entry name" value="WD40_CDC20-Fz"/>
</dbReference>
<dbReference type="InterPro" id="IPR015943">
    <property type="entry name" value="WD40/YVTN_repeat-like_dom_sf"/>
</dbReference>
<dbReference type="GO" id="GO:0005680">
    <property type="term" value="C:anaphase-promoting complex"/>
    <property type="evidence" value="ECO:0007669"/>
    <property type="project" value="TreeGrafter"/>
</dbReference>
<dbReference type="PANTHER" id="PTHR19918">
    <property type="entry name" value="CELL DIVISION CYCLE 20 CDC20 FIZZY -RELATED"/>
    <property type="match status" value="1"/>
</dbReference>
<evidence type="ECO:0000313" key="10">
    <source>
        <dbReference type="EMBL" id="CAH0385212.1"/>
    </source>
</evidence>
<feature type="repeat" description="WD" evidence="7">
    <location>
        <begin position="330"/>
        <end position="362"/>
    </location>
</feature>
<dbReference type="EMBL" id="OU963863">
    <property type="protein sequence ID" value="CAH0385212.1"/>
    <property type="molecule type" value="Genomic_DNA"/>
</dbReference>
<dbReference type="GO" id="GO:1990757">
    <property type="term" value="F:ubiquitin ligase activator activity"/>
    <property type="evidence" value="ECO:0007669"/>
    <property type="project" value="TreeGrafter"/>
</dbReference>
<proteinExistence type="inferred from homology"/>
<evidence type="ECO:0000256" key="4">
    <source>
        <dbReference type="ARBA" id="ARBA00022737"/>
    </source>
</evidence>
<dbReference type="InterPro" id="IPR001680">
    <property type="entry name" value="WD40_rpt"/>
</dbReference>
<evidence type="ECO:0000256" key="1">
    <source>
        <dbReference type="ARBA" id="ARBA00006445"/>
    </source>
</evidence>
<evidence type="ECO:0000256" key="3">
    <source>
        <dbReference type="ARBA" id="ARBA00022618"/>
    </source>
</evidence>
<feature type="compositionally biased region" description="Polar residues" evidence="8">
    <location>
        <begin position="1"/>
        <end position="11"/>
    </location>
</feature>
<feature type="compositionally biased region" description="Basic residues" evidence="8">
    <location>
        <begin position="76"/>
        <end position="85"/>
    </location>
</feature>
<dbReference type="PROSITE" id="PS50294">
    <property type="entry name" value="WD_REPEATS_REGION"/>
    <property type="match status" value="2"/>
</dbReference>
<feature type="repeat" description="WD" evidence="7">
    <location>
        <begin position="466"/>
        <end position="498"/>
    </location>
</feature>
<feature type="domain" description="CDC20/Fizzy WD40" evidence="9">
    <location>
        <begin position="202"/>
        <end position="497"/>
    </location>
</feature>
<feature type="region of interest" description="Disordered" evidence="8">
    <location>
        <begin position="1"/>
        <end position="110"/>
    </location>
</feature>
<evidence type="ECO:0000256" key="8">
    <source>
        <dbReference type="SAM" id="MobiDB-lite"/>
    </source>
</evidence>